<accession>A0A8S1J657</accession>
<feature type="compositionally biased region" description="Basic and acidic residues" evidence="9">
    <location>
        <begin position="188"/>
        <end position="198"/>
    </location>
</feature>
<dbReference type="OrthoDB" id="1097733at2759"/>
<feature type="compositionally biased region" description="Basic and acidic residues" evidence="9">
    <location>
        <begin position="147"/>
        <end position="173"/>
    </location>
</feature>
<organism evidence="10 11">
    <name type="scientific">Ostreobium quekettii</name>
    <dbReference type="NCBI Taxonomy" id="121088"/>
    <lineage>
        <taxon>Eukaryota</taxon>
        <taxon>Viridiplantae</taxon>
        <taxon>Chlorophyta</taxon>
        <taxon>core chlorophytes</taxon>
        <taxon>Ulvophyceae</taxon>
        <taxon>TCBD clade</taxon>
        <taxon>Bryopsidales</taxon>
        <taxon>Ostreobineae</taxon>
        <taxon>Ostreobiaceae</taxon>
        <taxon>Ostreobium</taxon>
    </lineage>
</organism>
<keyword evidence="4" id="KW-0010">Activator</keyword>
<comment type="similarity">
    <text evidence="8">Belongs to the NFYA/HAP2 subunit family.</text>
</comment>
<feature type="region of interest" description="Disordered" evidence="9">
    <location>
        <begin position="1"/>
        <end position="25"/>
    </location>
</feature>
<gene>
    <name evidence="10" type="ORF">OSTQU699_LOCUS6583</name>
</gene>
<evidence type="ECO:0000313" key="11">
    <source>
        <dbReference type="Proteomes" id="UP000708148"/>
    </source>
</evidence>
<dbReference type="InterPro" id="IPR001289">
    <property type="entry name" value="NFYA"/>
</dbReference>
<feature type="region of interest" description="Disordered" evidence="9">
    <location>
        <begin position="98"/>
        <end position="118"/>
    </location>
</feature>
<reference evidence="10" key="1">
    <citation type="submission" date="2020-12" db="EMBL/GenBank/DDBJ databases">
        <authorList>
            <person name="Iha C."/>
        </authorList>
    </citation>
    <scope>NUCLEOTIDE SEQUENCE</scope>
</reference>
<feature type="region of interest" description="Disordered" evidence="9">
    <location>
        <begin position="130"/>
        <end position="228"/>
    </location>
</feature>
<evidence type="ECO:0000256" key="8">
    <source>
        <dbReference type="RuleBase" id="RU367155"/>
    </source>
</evidence>
<evidence type="ECO:0000256" key="1">
    <source>
        <dbReference type="ARBA" id="ARBA00004123"/>
    </source>
</evidence>
<dbReference type="EMBL" id="CAJHUC010001462">
    <property type="protein sequence ID" value="CAD7701224.1"/>
    <property type="molecule type" value="Genomic_DNA"/>
</dbReference>
<dbReference type="InterPro" id="IPR018362">
    <property type="entry name" value="CCAAT-binding_factor_CS"/>
</dbReference>
<keyword evidence="5 8" id="KW-0804">Transcription</keyword>
<protein>
    <recommendedName>
        <fullName evidence="8">Nuclear transcription factor Y subunit</fullName>
    </recommendedName>
</protein>
<evidence type="ECO:0000256" key="9">
    <source>
        <dbReference type="SAM" id="MobiDB-lite"/>
    </source>
</evidence>
<dbReference type="PROSITE" id="PS00686">
    <property type="entry name" value="NFYA_HAP2_1"/>
    <property type="match status" value="1"/>
</dbReference>
<dbReference type="PRINTS" id="PR00616">
    <property type="entry name" value="CCAATSUBUNTB"/>
</dbReference>
<keyword evidence="6 8" id="KW-0539">Nucleus</keyword>
<comment type="caution">
    <text evidence="10">The sequence shown here is derived from an EMBL/GenBank/DDBJ whole genome shotgun (WGS) entry which is preliminary data.</text>
</comment>
<dbReference type="PROSITE" id="PS51152">
    <property type="entry name" value="NFYA_HAP2_2"/>
    <property type="match status" value="1"/>
</dbReference>
<dbReference type="PANTHER" id="PTHR12632">
    <property type="entry name" value="TRANSCRIPTION FACTOR NF-Y ALPHA-RELATED"/>
    <property type="match status" value="1"/>
</dbReference>
<dbReference type="SMART" id="SM00521">
    <property type="entry name" value="CBF"/>
    <property type="match status" value="1"/>
</dbReference>
<comment type="subunit">
    <text evidence="7">Heterotrimeric transcription factor composed of three components, NF-YA, NF-YB and NF-YC. NF-YB and NF-YC must interact and dimerize for NF-YA association and DNA binding.</text>
</comment>
<feature type="compositionally biased region" description="Basic and acidic residues" evidence="9">
    <location>
        <begin position="219"/>
        <end position="228"/>
    </location>
</feature>
<evidence type="ECO:0000256" key="5">
    <source>
        <dbReference type="ARBA" id="ARBA00023163"/>
    </source>
</evidence>
<dbReference type="Gene3D" id="6.10.250.2430">
    <property type="match status" value="1"/>
</dbReference>
<evidence type="ECO:0000256" key="4">
    <source>
        <dbReference type="ARBA" id="ARBA00023159"/>
    </source>
</evidence>
<keyword evidence="11" id="KW-1185">Reference proteome</keyword>
<comment type="subcellular location">
    <subcellularLocation>
        <location evidence="1 8">Nucleus</location>
    </subcellularLocation>
</comment>
<dbReference type="GO" id="GO:0016602">
    <property type="term" value="C:CCAAT-binding factor complex"/>
    <property type="evidence" value="ECO:0007669"/>
    <property type="project" value="InterPro"/>
</dbReference>
<comment type="function">
    <text evidence="8">Component of the sequence-specific heterotrimeric transcription factor (NF-Y) which specifically recognizes a 5'-CCAAT-3' box motif found in the promoters of its target genes.</text>
</comment>
<dbReference type="Proteomes" id="UP000708148">
    <property type="component" value="Unassembled WGS sequence"/>
</dbReference>
<proteinExistence type="inferred from homology"/>
<evidence type="ECO:0000256" key="2">
    <source>
        <dbReference type="ARBA" id="ARBA00023015"/>
    </source>
</evidence>
<feature type="compositionally biased region" description="Pro residues" evidence="9">
    <location>
        <begin position="1"/>
        <end position="12"/>
    </location>
</feature>
<evidence type="ECO:0000256" key="3">
    <source>
        <dbReference type="ARBA" id="ARBA00023125"/>
    </source>
</evidence>
<keyword evidence="2 8" id="KW-0805">Transcription regulation</keyword>
<sequence length="228" mass="23994">MGLAPAPLPLPPASEGQKQLLAQGEGTGQRLDALYRMYCGQQAAGAAYGAAPQPRVPLPNSDDELVYVNAKQYRCILRRRQQRAKAEQGQKLLKTRKPYLHESRHNHATRRVRGAGGRFLNAEEAARVLAEAQKAGEGAGKSPSSDAARDDPESQEGDREVEMQPEGRGRGDRQSGTGASGGSPPSRPEGKAAGRQRPDGASSRDGGGDGQSQSGSGEMEGRDAAQGG</sequence>
<dbReference type="Pfam" id="PF02045">
    <property type="entry name" value="CBFB_NFYA"/>
    <property type="match status" value="1"/>
</dbReference>
<name>A0A8S1J657_9CHLO</name>
<dbReference type="GO" id="GO:0003677">
    <property type="term" value="F:DNA binding"/>
    <property type="evidence" value="ECO:0007669"/>
    <property type="project" value="UniProtKB-KW"/>
</dbReference>
<dbReference type="AlphaFoldDB" id="A0A8S1J657"/>
<evidence type="ECO:0000313" key="10">
    <source>
        <dbReference type="EMBL" id="CAD7701224.1"/>
    </source>
</evidence>
<keyword evidence="3 8" id="KW-0238">DNA-binding</keyword>
<evidence type="ECO:0000256" key="7">
    <source>
        <dbReference type="ARBA" id="ARBA00025911"/>
    </source>
</evidence>
<evidence type="ECO:0000256" key="6">
    <source>
        <dbReference type="ARBA" id="ARBA00023242"/>
    </source>
</evidence>
<dbReference type="GO" id="GO:0003700">
    <property type="term" value="F:DNA-binding transcription factor activity"/>
    <property type="evidence" value="ECO:0007669"/>
    <property type="project" value="UniProtKB-UniRule"/>
</dbReference>